<evidence type="ECO:0000256" key="1">
    <source>
        <dbReference type="SAM" id="Coils"/>
    </source>
</evidence>
<evidence type="ECO:0000313" key="3">
    <source>
        <dbReference type="Proteomes" id="UP000503349"/>
    </source>
</evidence>
<dbReference type="GO" id="GO:1905168">
    <property type="term" value="P:positive regulation of double-strand break repair via homologous recombination"/>
    <property type="evidence" value="ECO:0007669"/>
    <property type="project" value="TreeGrafter"/>
</dbReference>
<dbReference type="GO" id="GO:0043240">
    <property type="term" value="C:Fanconi anaemia nuclear complex"/>
    <property type="evidence" value="ECO:0007669"/>
    <property type="project" value="InterPro"/>
</dbReference>
<dbReference type="PANTHER" id="PTHR28450:SF1">
    <property type="entry name" value="FANCONI ANEMIA GROUP B PROTEIN"/>
    <property type="match status" value="1"/>
</dbReference>
<keyword evidence="1" id="KW-0175">Coiled coil</keyword>
<proteinExistence type="predicted"/>
<dbReference type="AlphaFoldDB" id="A0A6G1PWU0"/>
<dbReference type="PANTHER" id="PTHR28450">
    <property type="entry name" value="FANCONI ANEMIA GROUP B PROTEIN"/>
    <property type="match status" value="1"/>
</dbReference>
<sequence length="838" mass="93737">MQRTTHRLSFLGKIITFDCKRGTVDGERSELIFSSLLFERENNRFVKAADGAVVVSRKRTTHVDIVKCKCAIDVQKRVAAVYVLVKKKNEKGENFHYSLHTLSRSNRLEPCIEFKLPYEMRENVCILQGPTVLWSQAGNVFYTSVQAGEVRLIPIQLSSCVVGQPSFHKGQVFVLGVQNLSEQCQNNQCTSQTLGYFVDGGHVFDGDMILPHPYIFITQCILVISAEEEQGVLKSAVVVATSNQQLVYFENGIIKDICQLPFEGPEDIQMVNTGRNGWLFVIFFQQGHVCAVWKETFQIASHWSGISSVHVDDFLGCGTDQILLAFKDKGVTGPLLDHFFLTDLCGISYSVMHYATEVILTFQQNYLFTLQALESRLQNGLGVLQELQREVRVKERVVQESVQALTDVVSGRETVLSQPEQEGLIALWDCDDGSEGEALDDKMQNMPAESSKPQVDKLWHRITEDQLVVGVILTTDSSSQPLASVSLSILTETGQSSTPAVIQTQSQVFWLPEPCPSSSSSSSSASTFSEPAAKRSKQHNAGRLCDLNTCRLAVTAVTRLTPLLNSGCVKCCVMLHYIRRQDAVSLVSNPTLGTLHCGQVSLDIHNDFQTVLLKNPEHKTDEVKEDLLSLLTLLDHWVFHIDSPDHSLGDIDSWIQKRVGSKRIEVCPQYLLLNSSGPSALMLLHWHQITPFQGELSVHSSQLQMLLFLKSLLAYLPVSCAIQPAKATRRQGEAQLFSLALEKEVVSLRDSVSLLLCEKDEEEEKRKSLEHNETPMLGSVEGLQRCRESWQQDVERSKMKLSPMLNLGRYRSLTQSMSKDQLYGDLATLLEIQRTLLS</sequence>
<organism evidence="2 3">
    <name type="scientific">Channa argus</name>
    <name type="common">Northern snakehead</name>
    <name type="synonym">Ophicephalus argus</name>
    <dbReference type="NCBI Taxonomy" id="215402"/>
    <lineage>
        <taxon>Eukaryota</taxon>
        <taxon>Metazoa</taxon>
        <taxon>Chordata</taxon>
        <taxon>Craniata</taxon>
        <taxon>Vertebrata</taxon>
        <taxon>Euteleostomi</taxon>
        <taxon>Actinopterygii</taxon>
        <taxon>Neopterygii</taxon>
        <taxon>Teleostei</taxon>
        <taxon>Neoteleostei</taxon>
        <taxon>Acanthomorphata</taxon>
        <taxon>Anabantaria</taxon>
        <taxon>Anabantiformes</taxon>
        <taxon>Channoidei</taxon>
        <taxon>Channidae</taxon>
        <taxon>Channa</taxon>
    </lineage>
</organism>
<dbReference type="Proteomes" id="UP000503349">
    <property type="component" value="Chromosome 10"/>
</dbReference>
<dbReference type="GO" id="GO:1990414">
    <property type="term" value="P:replication-born double-strand break repair via sister chromatid exchange"/>
    <property type="evidence" value="ECO:0007669"/>
    <property type="project" value="TreeGrafter"/>
</dbReference>
<dbReference type="EMBL" id="CM015721">
    <property type="protein sequence ID" value="KAF3694790.1"/>
    <property type="molecule type" value="Genomic_DNA"/>
</dbReference>
<keyword evidence="3" id="KW-1185">Reference proteome</keyword>
<dbReference type="GO" id="GO:2000042">
    <property type="term" value="P:negative regulation of double-strand break repair via homologous recombination"/>
    <property type="evidence" value="ECO:0007669"/>
    <property type="project" value="TreeGrafter"/>
</dbReference>
<gene>
    <name evidence="2" type="ORF">EXN66_Car010466</name>
</gene>
<reference evidence="2 3" key="1">
    <citation type="submission" date="2019-02" db="EMBL/GenBank/DDBJ databases">
        <title>Opniocepnalus argus genome.</title>
        <authorList>
            <person name="Zhou C."/>
            <person name="Xiao S."/>
        </authorList>
    </citation>
    <scope>NUCLEOTIDE SEQUENCE [LARGE SCALE GENOMIC DNA]</scope>
    <source>
        <strain evidence="2">OARG1902GOOAL</strain>
        <tissue evidence="2">Muscle</tissue>
    </source>
</reference>
<dbReference type="InterPro" id="IPR033333">
    <property type="entry name" value="FANCB"/>
</dbReference>
<reference evidence="3" key="2">
    <citation type="submission" date="2019-02" db="EMBL/GenBank/DDBJ databases">
        <title>Opniocepnalus argus Var Kimnra genome.</title>
        <authorList>
            <person name="Zhou C."/>
            <person name="Xiao S."/>
        </authorList>
    </citation>
    <scope>NUCLEOTIDE SEQUENCE [LARGE SCALE GENOMIC DNA]</scope>
</reference>
<evidence type="ECO:0000313" key="2">
    <source>
        <dbReference type="EMBL" id="KAF3694790.1"/>
    </source>
</evidence>
<dbReference type="GO" id="GO:0036297">
    <property type="term" value="P:interstrand cross-link repair"/>
    <property type="evidence" value="ECO:0007669"/>
    <property type="project" value="InterPro"/>
</dbReference>
<name>A0A6G1PWU0_CHAAH</name>
<protein>
    <submittedName>
        <fullName evidence="2">Fanconi anemia group B protein</fullName>
    </submittedName>
</protein>
<feature type="coiled-coil region" evidence="1">
    <location>
        <begin position="370"/>
        <end position="404"/>
    </location>
</feature>
<accession>A0A6G1PWU0</accession>